<feature type="transmembrane region" description="Helical" evidence="6">
    <location>
        <begin position="120"/>
        <end position="137"/>
    </location>
</feature>
<dbReference type="CDD" id="cd13126">
    <property type="entry name" value="MATE_like_11"/>
    <property type="match status" value="1"/>
</dbReference>
<dbReference type="RefSeq" id="WP_370718534.1">
    <property type="nucleotide sequence ID" value="NZ_JBGGTQ010000004.1"/>
</dbReference>
<comment type="subcellular location">
    <subcellularLocation>
        <location evidence="1">Cell membrane</location>
        <topology evidence="1">Multi-pass membrane protein</topology>
    </subcellularLocation>
</comment>
<feature type="transmembrane region" description="Helical" evidence="6">
    <location>
        <begin position="149"/>
        <end position="170"/>
    </location>
</feature>
<sequence>MSVLAKLRGAGMTRGVWNIVDQLISSANNFLVQIVVAKSVSDGDFGTFAIVFSIFAVAIGFFRALSTSPVAMRFAGADDREFGRVTGSSTGLVLAGSVAVGAGLVATGLLGPFGRVTSDSLVALGVVLPGLLMQDAWRQVLFARLRPAAACVLDGAWGVLQLAAVLVLFLGGVHQVHAYVLAWGGAALVASFVGLAQMRTRPRPVRAIGWLREQSSMTRYLVPEYVLMQSGAQLAVFVVAGVAGTVAAGALRGANMLTVPATILSTGLMSFAVPELARRRARTSQGTWKWAALAISGLVVVTGVVWGSLFLLLPDSVGQALLGDSWAGTREVLVAIIVGQAGSALSVGPAAVLYANEGAKVTIRLHTVYAVLLITLSTVGALLWGAVGTAWGMAGAFWLTAPWWFVAMRRHLRTPVDQPPPSVEPTPVG</sequence>
<feature type="transmembrane region" description="Helical" evidence="6">
    <location>
        <begin position="390"/>
        <end position="407"/>
    </location>
</feature>
<dbReference type="PANTHER" id="PTHR30250">
    <property type="entry name" value="PST FAMILY PREDICTED COLANIC ACID TRANSPORTER"/>
    <property type="match status" value="1"/>
</dbReference>
<proteinExistence type="predicted"/>
<evidence type="ECO:0000256" key="2">
    <source>
        <dbReference type="ARBA" id="ARBA00022475"/>
    </source>
</evidence>
<comment type="caution">
    <text evidence="7">The sequence shown here is derived from an EMBL/GenBank/DDBJ whole genome shotgun (WGS) entry which is preliminary data.</text>
</comment>
<evidence type="ECO:0000256" key="6">
    <source>
        <dbReference type="SAM" id="Phobius"/>
    </source>
</evidence>
<feature type="transmembrane region" description="Helical" evidence="6">
    <location>
        <begin position="367"/>
        <end position="384"/>
    </location>
</feature>
<evidence type="ECO:0000313" key="7">
    <source>
        <dbReference type="EMBL" id="MEZ0492486.1"/>
    </source>
</evidence>
<feature type="transmembrane region" description="Helical" evidence="6">
    <location>
        <begin position="45"/>
        <end position="65"/>
    </location>
</feature>
<keyword evidence="4 6" id="KW-1133">Transmembrane helix</keyword>
<evidence type="ECO:0000256" key="3">
    <source>
        <dbReference type="ARBA" id="ARBA00022692"/>
    </source>
</evidence>
<feature type="transmembrane region" description="Helical" evidence="6">
    <location>
        <begin position="332"/>
        <end position="355"/>
    </location>
</feature>
<reference evidence="7 8" key="1">
    <citation type="submission" date="2024-07" db="EMBL/GenBank/DDBJ databases">
        <authorList>
            <person name="Thanompreechachai J."/>
            <person name="Duangmal K."/>
        </authorList>
    </citation>
    <scope>NUCLEOTIDE SEQUENCE [LARGE SCALE GENOMIC DNA]</scope>
    <source>
        <strain evidence="7 8">TBRC 1896</strain>
    </source>
</reference>
<dbReference type="EMBL" id="JBGGTQ010000004">
    <property type="protein sequence ID" value="MEZ0492486.1"/>
    <property type="molecule type" value="Genomic_DNA"/>
</dbReference>
<feature type="transmembrane region" description="Helical" evidence="6">
    <location>
        <begin position="257"/>
        <end position="278"/>
    </location>
</feature>
<evidence type="ECO:0000256" key="4">
    <source>
        <dbReference type="ARBA" id="ARBA00022989"/>
    </source>
</evidence>
<evidence type="ECO:0008006" key="9">
    <source>
        <dbReference type="Google" id="ProtNLM"/>
    </source>
</evidence>
<keyword evidence="2" id="KW-1003">Cell membrane</keyword>
<feature type="transmembrane region" description="Helical" evidence="6">
    <location>
        <begin position="290"/>
        <end position="312"/>
    </location>
</feature>
<name>A0ABV4I1E0_9ACTN</name>
<protein>
    <recommendedName>
        <fullName evidence="9">O-antigen/teichoic acid export membrane protein</fullName>
    </recommendedName>
</protein>
<accession>A0ABV4I1E0</accession>
<keyword evidence="5 6" id="KW-0472">Membrane</keyword>
<evidence type="ECO:0000256" key="5">
    <source>
        <dbReference type="ARBA" id="ARBA00023136"/>
    </source>
</evidence>
<keyword evidence="3 6" id="KW-0812">Transmembrane</keyword>
<dbReference type="InterPro" id="IPR050833">
    <property type="entry name" value="Poly_Biosynth_Transport"/>
</dbReference>
<evidence type="ECO:0000313" key="8">
    <source>
        <dbReference type="Proteomes" id="UP001566476"/>
    </source>
</evidence>
<evidence type="ECO:0000256" key="1">
    <source>
        <dbReference type="ARBA" id="ARBA00004651"/>
    </source>
</evidence>
<feature type="transmembrane region" description="Helical" evidence="6">
    <location>
        <begin position="176"/>
        <end position="196"/>
    </location>
</feature>
<dbReference type="PANTHER" id="PTHR30250:SF26">
    <property type="entry name" value="PSMA PROTEIN"/>
    <property type="match status" value="1"/>
</dbReference>
<feature type="transmembrane region" description="Helical" evidence="6">
    <location>
        <begin position="225"/>
        <end position="251"/>
    </location>
</feature>
<gene>
    <name evidence="7" type="ORF">AB2L28_09585</name>
</gene>
<feature type="transmembrane region" description="Helical" evidence="6">
    <location>
        <begin position="92"/>
        <end position="114"/>
    </location>
</feature>
<dbReference type="Proteomes" id="UP001566476">
    <property type="component" value="Unassembled WGS sequence"/>
</dbReference>
<keyword evidence="8" id="KW-1185">Reference proteome</keyword>
<organism evidence="7 8">
    <name type="scientific">Kineococcus mangrovi</name>
    <dbReference type="NCBI Taxonomy" id="1660183"/>
    <lineage>
        <taxon>Bacteria</taxon>
        <taxon>Bacillati</taxon>
        <taxon>Actinomycetota</taxon>
        <taxon>Actinomycetes</taxon>
        <taxon>Kineosporiales</taxon>
        <taxon>Kineosporiaceae</taxon>
        <taxon>Kineococcus</taxon>
    </lineage>
</organism>